<name>A0ABZ2SF84_9LACT</name>
<sequence length="258" mass="29527">MENEVAEKKNTSTIEFEVSGEKIKLNPEIVRAYLTDNPKVTSQEIMFFMSLARAQKLNPWTKDVYLVKYGTSPAQIITSKEAFMKRAESHPAYAGFEAGIVVEREGQLHELKGAIKLSSDKLVGGWARVYRKDRDIPSEVFISLDEFGKSQSTWKSMPNNMIRKTAIVNALRESFPENLNGMYTEEDGGKVFEQKQPREVNGVHEPTEEEMQSFDKEKYLEQKKEEMAAKEIEKDIQNETQEVLEGEVIDKEVTAEDF</sequence>
<dbReference type="Pfam" id="PF03837">
    <property type="entry name" value="RecT"/>
    <property type="match status" value="1"/>
</dbReference>
<evidence type="ECO:0000313" key="1">
    <source>
        <dbReference type="EMBL" id="WYC67284.1"/>
    </source>
</evidence>
<keyword evidence="2" id="KW-1185">Reference proteome</keyword>
<dbReference type="InterPro" id="IPR010183">
    <property type="entry name" value="Phage_lambda_Bet"/>
</dbReference>
<gene>
    <name evidence="1" type="primary">bet</name>
    <name evidence="1" type="ORF">VNN45_10375</name>
</gene>
<proteinExistence type="predicted"/>
<dbReference type="RefSeq" id="WP_019293284.1">
    <property type="nucleotide sequence ID" value="NZ_CP141697.1"/>
</dbReference>
<protein>
    <submittedName>
        <fullName evidence="1">Phage recombination protein Bet</fullName>
    </submittedName>
</protein>
<evidence type="ECO:0000313" key="2">
    <source>
        <dbReference type="Proteomes" id="UP001456368"/>
    </source>
</evidence>
<dbReference type="Proteomes" id="UP001456368">
    <property type="component" value="Chromosome"/>
</dbReference>
<dbReference type="InterPro" id="IPR018330">
    <property type="entry name" value="RecT_fam"/>
</dbReference>
<organism evidence="1 2">
    <name type="scientific">Lactococcus petauri</name>
    <dbReference type="NCBI Taxonomy" id="1940789"/>
    <lineage>
        <taxon>Bacteria</taxon>
        <taxon>Bacillati</taxon>
        <taxon>Bacillota</taxon>
        <taxon>Bacilli</taxon>
        <taxon>Lactobacillales</taxon>
        <taxon>Streptococcaceae</taxon>
        <taxon>Lactococcus</taxon>
    </lineage>
</organism>
<accession>A0ABZ2SF84</accession>
<reference evidence="1 2" key="1">
    <citation type="submission" date="2023-12" db="EMBL/GenBank/DDBJ databases">
        <title>Redefining Piscine Lactococcosis.</title>
        <authorList>
            <person name="Heckman T.I."/>
            <person name="Yazdi Z."/>
            <person name="Older C.E."/>
            <person name="Griffin M.J."/>
            <person name="Waldbieser G.C."/>
            <person name="Chow A.M."/>
            <person name="Medina Silva I."/>
            <person name="Anenson K.M."/>
            <person name="Garcia J.C."/>
            <person name="LaFrentz B.R."/>
            <person name="Slavic D."/>
            <person name="Toohey-Kurth K.L."/>
            <person name="Yant P."/>
            <person name="Fritz H.M."/>
            <person name="Henderson E."/>
            <person name="McDowall R."/>
            <person name="Cai H."/>
            <person name="Adikson M."/>
            <person name="Soto E."/>
        </authorList>
    </citation>
    <scope>NUCLEOTIDE SEQUENCE [LARGE SCALE GENOMIC DNA]</scope>
    <source>
        <strain evidence="1 2">R21-91A</strain>
    </source>
</reference>
<dbReference type="EMBL" id="CP141698">
    <property type="protein sequence ID" value="WYC67284.1"/>
    <property type="molecule type" value="Genomic_DNA"/>
</dbReference>
<dbReference type="NCBIfam" id="TIGR01913">
    <property type="entry name" value="bet_lambda"/>
    <property type="match status" value="1"/>
</dbReference>